<dbReference type="RefSeq" id="WP_108213954.1">
    <property type="nucleotide sequence ID" value="NZ_QBKI01000016.1"/>
</dbReference>
<organism evidence="2 3">
    <name type="scientific">Pontibacter mucosus</name>
    <dbReference type="NCBI Taxonomy" id="1649266"/>
    <lineage>
        <taxon>Bacteria</taxon>
        <taxon>Pseudomonadati</taxon>
        <taxon>Bacteroidota</taxon>
        <taxon>Cytophagia</taxon>
        <taxon>Cytophagales</taxon>
        <taxon>Hymenobacteraceae</taxon>
        <taxon>Pontibacter</taxon>
    </lineage>
</organism>
<proteinExistence type="predicted"/>
<evidence type="ECO:0000313" key="2">
    <source>
        <dbReference type="EMBL" id="PTX10707.1"/>
    </source>
</evidence>
<dbReference type="Gene3D" id="3.30.110.170">
    <property type="entry name" value="Protein of unknown function (DUF541), domain 1"/>
    <property type="match status" value="1"/>
</dbReference>
<dbReference type="Gene3D" id="3.30.70.2970">
    <property type="entry name" value="Protein of unknown function (DUF541), domain 2"/>
    <property type="match status" value="1"/>
</dbReference>
<gene>
    <name evidence="2" type="ORF">C8N40_11648</name>
</gene>
<name>A0A2T5Y3L3_9BACT</name>
<keyword evidence="3" id="KW-1185">Reference proteome</keyword>
<protein>
    <recommendedName>
        <fullName evidence="4">Secreted protein</fullName>
    </recommendedName>
</protein>
<comment type="caution">
    <text evidence="2">The sequence shown here is derived from an EMBL/GenBank/DDBJ whole genome shotgun (WGS) entry which is preliminary data.</text>
</comment>
<sequence>MRLSITLLFLLCCLIAQAQKTSPENRIVVLGEASIDVPADQVKFTVVLESTDSTSIEKVYQKHRVQEEKLVKLLQELQLPAADISYSLFSLNRQHRFYERGAVSYFAGRQTVNFTLPSVDKLSEVQARLIRDGFVNFNSHFTSTKLKQHQTEVLERAVEVAKGKAAVLAKASDRSIKRIVKVADTEDTDPAFRNYSGAVLQEVEAVGYSDQNLLEFPQTIPLSAVVKVVFELR</sequence>
<dbReference type="PANTHER" id="PTHR34387:SF2">
    <property type="entry name" value="SLR1258 PROTEIN"/>
    <property type="match status" value="1"/>
</dbReference>
<dbReference type="EMBL" id="QBKI01000016">
    <property type="protein sequence ID" value="PTX10707.1"/>
    <property type="molecule type" value="Genomic_DNA"/>
</dbReference>
<dbReference type="OrthoDB" id="851675at2"/>
<dbReference type="PANTHER" id="PTHR34387">
    <property type="entry name" value="SLR1258 PROTEIN"/>
    <property type="match status" value="1"/>
</dbReference>
<dbReference type="Pfam" id="PF04402">
    <property type="entry name" value="SIMPL"/>
    <property type="match status" value="1"/>
</dbReference>
<evidence type="ECO:0008006" key="4">
    <source>
        <dbReference type="Google" id="ProtNLM"/>
    </source>
</evidence>
<dbReference type="InterPro" id="IPR007497">
    <property type="entry name" value="SIMPL/DUF541"/>
</dbReference>
<feature type="chain" id="PRO_5015400767" description="Secreted protein" evidence="1">
    <location>
        <begin position="19"/>
        <end position="233"/>
    </location>
</feature>
<dbReference type="AlphaFoldDB" id="A0A2T5Y3L3"/>
<evidence type="ECO:0000313" key="3">
    <source>
        <dbReference type="Proteomes" id="UP000244225"/>
    </source>
</evidence>
<accession>A0A2T5Y3L3</accession>
<reference evidence="2 3" key="1">
    <citation type="submission" date="2018-04" db="EMBL/GenBank/DDBJ databases">
        <title>Genomic Encyclopedia of Archaeal and Bacterial Type Strains, Phase II (KMG-II): from individual species to whole genera.</title>
        <authorList>
            <person name="Goeker M."/>
        </authorList>
    </citation>
    <scope>NUCLEOTIDE SEQUENCE [LARGE SCALE GENOMIC DNA]</scope>
    <source>
        <strain evidence="2 3">DSM 100162</strain>
    </source>
</reference>
<dbReference type="Proteomes" id="UP000244225">
    <property type="component" value="Unassembled WGS sequence"/>
</dbReference>
<evidence type="ECO:0000256" key="1">
    <source>
        <dbReference type="SAM" id="SignalP"/>
    </source>
</evidence>
<dbReference type="GO" id="GO:0006974">
    <property type="term" value="P:DNA damage response"/>
    <property type="evidence" value="ECO:0007669"/>
    <property type="project" value="TreeGrafter"/>
</dbReference>
<dbReference type="InterPro" id="IPR052022">
    <property type="entry name" value="26kDa_periplasmic_antigen"/>
</dbReference>
<keyword evidence="1" id="KW-0732">Signal</keyword>
<feature type="signal peptide" evidence="1">
    <location>
        <begin position="1"/>
        <end position="18"/>
    </location>
</feature>